<dbReference type="Proteomes" id="UP000315648">
    <property type="component" value="Unassembled WGS sequence"/>
</dbReference>
<feature type="chain" id="PRO_5021800171" evidence="2">
    <location>
        <begin position="21"/>
        <end position="191"/>
    </location>
</feature>
<accession>A0A556QGV6</accession>
<evidence type="ECO:0000313" key="5">
    <source>
        <dbReference type="Proteomes" id="UP000315648"/>
    </source>
</evidence>
<dbReference type="InterPro" id="IPR013424">
    <property type="entry name" value="Ice-binding_C"/>
</dbReference>
<dbReference type="NCBIfam" id="TIGR02595">
    <property type="entry name" value="PEP_CTERM"/>
    <property type="match status" value="1"/>
</dbReference>
<keyword evidence="5" id="KW-1185">Reference proteome</keyword>
<keyword evidence="1" id="KW-0472">Membrane</keyword>
<feature type="signal peptide" evidence="2">
    <location>
        <begin position="1"/>
        <end position="20"/>
    </location>
</feature>
<keyword evidence="1" id="KW-0812">Transmembrane</keyword>
<gene>
    <name evidence="4" type="ORF">FPL22_16575</name>
</gene>
<evidence type="ECO:0000256" key="2">
    <source>
        <dbReference type="SAM" id="SignalP"/>
    </source>
</evidence>
<dbReference type="AlphaFoldDB" id="A0A556QGV6"/>
<dbReference type="EMBL" id="VMBG01000003">
    <property type="protein sequence ID" value="TSJ75874.1"/>
    <property type="molecule type" value="Genomic_DNA"/>
</dbReference>
<reference evidence="4 5" key="1">
    <citation type="submission" date="2019-07" db="EMBL/GenBank/DDBJ databases">
        <title>Description of 53C-WASEF.</title>
        <authorList>
            <person name="Pitt A."/>
            <person name="Hahn M.W."/>
        </authorList>
    </citation>
    <scope>NUCLEOTIDE SEQUENCE [LARGE SCALE GENOMIC DNA]</scope>
    <source>
        <strain evidence="4 5">53C-WASEF</strain>
    </source>
</reference>
<dbReference type="OrthoDB" id="195416at2"/>
<evidence type="ECO:0000256" key="1">
    <source>
        <dbReference type="SAM" id="Phobius"/>
    </source>
</evidence>
<protein>
    <submittedName>
        <fullName evidence="4">PEP-CTERM sorting domain-containing protein</fullName>
    </submittedName>
</protein>
<feature type="domain" description="Ice-binding protein C-terminal" evidence="3">
    <location>
        <begin position="164"/>
        <end position="187"/>
    </location>
</feature>
<dbReference type="Pfam" id="PF07589">
    <property type="entry name" value="PEP-CTERM"/>
    <property type="match status" value="1"/>
</dbReference>
<keyword evidence="1" id="KW-1133">Transmembrane helix</keyword>
<evidence type="ECO:0000313" key="4">
    <source>
        <dbReference type="EMBL" id="TSJ75874.1"/>
    </source>
</evidence>
<comment type="caution">
    <text evidence="4">The sequence shown here is derived from an EMBL/GenBank/DDBJ whole genome shotgun (WGS) entry which is preliminary data.</text>
</comment>
<evidence type="ECO:0000259" key="3">
    <source>
        <dbReference type="Pfam" id="PF07589"/>
    </source>
</evidence>
<keyword evidence="2" id="KW-0732">Signal</keyword>
<proteinExistence type="predicted"/>
<name>A0A556QGV6_9BACT</name>
<organism evidence="4 5">
    <name type="scientific">Rariglobus hedericola</name>
    <dbReference type="NCBI Taxonomy" id="2597822"/>
    <lineage>
        <taxon>Bacteria</taxon>
        <taxon>Pseudomonadati</taxon>
        <taxon>Verrucomicrobiota</taxon>
        <taxon>Opitutia</taxon>
        <taxon>Opitutales</taxon>
        <taxon>Opitutaceae</taxon>
        <taxon>Rariglobus</taxon>
    </lineage>
</organism>
<dbReference type="RefSeq" id="WP_144354147.1">
    <property type="nucleotide sequence ID" value="NZ_CBCRVV010000004.1"/>
</dbReference>
<feature type="transmembrane region" description="Helical" evidence="1">
    <location>
        <begin position="168"/>
        <end position="185"/>
    </location>
</feature>
<sequence length="191" mass="19612">MKKILGGIILMIAGSLASHAQVISNFDSLGGVNYGGVWVPNVTFNAGIASVGSPSLADGNFEFADISAGVISINTGLVLNYTARVDANNLSNSFLVRFADSEGNYSVEAIILTNSWTVGQFVTGTAALVSAGPGNLSDTAFFTITGDGASTAFRMSFDSLSISAVPEPSTYAAIAGVAALGFCAVRRRRKA</sequence>